<accession>A0A2U2BBP9</accession>
<gene>
    <name evidence="1" type="ORF">DDZ16_06050</name>
</gene>
<dbReference type="Pfam" id="PF22539">
    <property type="entry name" value="DUF7004"/>
    <property type="match status" value="1"/>
</dbReference>
<dbReference type="EMBL" id="QEWP01000003">
    <property type="protein sequence ID" value="PWE00489.1"/>
    <property type="molecule type" value="Genomic_DNA"/>
</dbReference>
<sequence length="162" mass="18494">MSKLLKQLKNNRKIVYDQQPNTSRRVWIIEADGTRKVPTPQQCLADLFKISKTYVAHKVYDDFVEIYNHTSYSNLTSALSLIDTITPSYLHGDQMLVEQWFSVMCAEIIASENEKNAVSLKRKIRLAIYQVLILRMPASKAAGFCNGKTDSDLESTLNTLEF</sequence>
<name>A0A2U2BBP9_9BACT</name>
<dbReference type="RefSeq" id="WP_109263528.1">
    <property type="nucleotide sequence ID" value="NZ_QEWP01000003.1"/>
</dbReference>
<evidence type="ECO:0000313" key="2">
    <source>
        <dbReference type="Proteomes" id="UP000244956"/>
    </source>
</evidence>
<dbReference type="AlphaFoldDB" id="A0A2U2BBP9"/>
<dbReference type="OrthoDB" id="6402658at2"/>
<reference evidence="1 2" key="1">
    <citation type="submission" date="2018-05" db="EMBL/GenBank/DDBJ databases">
        <title>Marinilabilia rubrum sp. nov., isolated from saltern sediment.</title>
        <authorList>
            <person name="Zhang R."/>
        </authorList>
    </citation>
    <scope>NUCLEOTIDE SEQUENCE [LARGE SCALE GENOMIC DNA]</scope>
    <source>
        <strain evidence="1 2">WTE16</strain>
    </source>
</reference>
<organism evidence="1 2">
    <name type="scientific">Marinilabilia rubra</name>
    <dbReference type="NCBI Taxonomy" id="2162893"/>
    <lineage>
        <taxon>Bacteria</taxon>
        <taxon>Pseudomonadati</taxon>
        <taxon>Bacteroidota</taxon>
        <taxon>Bacteroidia</taxon>
        <taxon>Marinilabiliales</taxon>
        <taxon>Marinilabiliaceae</taxon>
        <taxon>Marinilabilia</taxon>
    </lineage>
</organism>
<keyword evidence="2" id="KW-1185">Reference proteome</keyword>
<evidence type="ECO:0000313" key="1">
    <source>
        <dbReference type="EMBL" id="PWE00489.1"/>
    </source>
</evidence>
<dbReference type="InterPro" id="IPR054273">
    <property type="entry name" value="DUF7004"/>
</dbReference>
<comment type="caution">
    <text evidence="1">The sequence shown here is derived from an EMBL/GenBank/DDBJ whole genome shotgun (WGS) entry which is preliminary data.</text>
</comment>
<proteinExistence type="predicted"/>
<dbReference type="Proteomes" id="UP000244956">
    <property type="component" value="Unassembled WGS sequence"/>
</dbReference>
<protein>
    <submittedName>
        <fullName evidence="1">Uncharacterized protein</fullName>
    </submittedName>
</protein>